<dbReference type="EMBL" id="JAAAHW010000022">
    <property type="protein sequence ID" value="KAG0007029.1"/>
    <property type="molecule type" value="Genomic_DNA"/>
</dbReference>
<gene>
    <name evidence="4" type="ORF">BGZ65_012087</name>
</gene>
<evidence type="ECO:0000313" key="4">
    <source>
        <dbReference type="EMBL" id="KAG0007029.1"/>
    </source>
</evidence>
<feature type="region of interest" description="Disordered" evidence="1">
    <location>
        <begin position="1235"/>
        <end position="1268"/>
    </location>
</feature>
<feature type="region of interest" description="Disordered" evidence="1">
    <location>
        <begin position="137"/>
        <end position="245"/>
    </location>
</feature>
<feature type="region of interest" description="Disordered" evidence="1">
    <location>
        <begin position="1066"/>
        <end position="1086"/>
    </location>
</feature>
<feature type="domain" description="RGS" evidence="3">
    <location>
        <begin position="323"/>
        <end position="385"/>
    </location>
</feature>
<comment type="caution">
    <text evidence="4">The sequence shown here is derived from an EMBL/GenBank/DDBJ whole genome shotgun (WGS) entry which is preliminary data.</text>
</comment>
<feature type="compositionally biased region" description="Polar residues" evidence="1">
    <location>
        <begin position="864"/>
        <end position="878"/>
    </location>
</feature>
<evidence type="ECO:0000256" key="2">
    <source>
        <dbReference type="SAM" id="Phobius"/>
    </source>
</evidence>
<feature type="compositionally biased region" description="Polar residues" evidence="1">
    <location>
        <begin position="19"/>
        <end position="68"/>
    </location>
</feature>
<accession>A0A9P6SVX1</accession>
<feature type="transmembrane region" description="Helical" evidence="2">
    <location>
        <begin position="1370"/>
        <end position="1395"/>
    </location>
</feature>
<evidence type="ECO:0000259" key="3">
    <source>
        <dbReference type="PROSITE" id="PS50132"/>
    </source>
</evidence>
<dbReference type="PROSITE" id="PS50132">
    <property type="entry name" value="RGS"/>
    <property type="match status" value="1"/>
</dbReference>
<keyword evidence="2" id="KW-1133">Transmembrane helix</keyword>
<feature type="compositionally biased region" description="Acidic residues" evidence="1">
    <location>
        <begin position="922"/>
        <end position="959"/>
    </location>
</feature>
<dbReference type="Proteomes" id="UP000749646">
    <property type="component" value="Unassembled WGS sequence"/>
</dbReference>
<feature type="region of interest" description="Disordered" evidence="1">
    <location>
        <begin position="1"/>
        <end position="125"/>
    </location>
</feature>
<feature type="compositionally biased region" description="Basic and acidic residues" evidence="1">
    <location>
        <begin position="960"/>
        <end position="974"/>
    </location>
</feature>
<feature type="region of interest" description="Disordered" evidence="1">
    <location>
        <begin position="922"/>
        <end position="1000"/>
    </location>
</feature>
<feature type="compositionally biased region" description="Polar residues" evidence="1">
    <location>
        <begin position="561"/>
        <end position="571"/>
    </location>
</feature>
<protein>
    <recommendedName>
        <fullName evidence="3">RGS domain-containing protein</fullName>
    </recommendedName>
</protein>
<evidence type="ECO:0000313" key="5">
    <source>
        <dbReference type="Proteomes" id="UP000749646"/>
    </source>
</evidence>
<dbReference type="InterPro" id="IPR016137">
    <property type="entry name" value="RGS"/>
</dbReference>
<sequence>MPRIALIPAEEALIPRPHSSASQVATSPQPSGTASSISNYNKHLYNVNSNNATEEQEYPQNPQDNYYSQARPPRLAFALTPRPARSPSPQLHNTFHDHYPPWSSQFHRDIHPRAGSPLQQDRQDSWASSLRLEAPVLVSDSNHDSEDGNGNGNGNDSDDEREETQQKPSTSRRKSFLTRLRGATSRLSFGDDRARGSQESERAQRPSLDSLSPPDSRKEVLQDLSYEEKQQEPRRRSRSGWRPSLSLIRQESHGSNIIYHLENDPSPVANNIKERRRRVKGGKNRKKGNHHAKRRHAAQQRQQQLYEQQLAEQAWFLPELTQILEKKTRYPLSYDDFEAFLRNHRAVEYLNFWTDVTAHEQLYSTFDVSERRQKREKQLEERAIARDKRQTALIAALESGKLTPDPDLLTPSGAGTGAGIGVSGQEIDGSNLYVASRSSLQLPLNDHFSFPQGSRRYGVHDSSAAFAPISTYHPDNHGSRSYTPRTYDRALVGASDRRTSGEMSRPSLEEAHISEQDAAVAAVAMRAQRNGRYPYNHSREDIRRRSLDHYRTMAGGGPSNMRYQQNNTSSGHFDGPAPNSSSSPSSANPYNMTIRGRGSVDIMARSDSRSSRIRSPGSEDYYSNPARRTPSQSFVQPLSPPHLMIQDEGMQEPQGMDTVVVQEDRDDIVSVNLGHKYSLQAIGLAQPLFSRRPSINTFGAGVGPLQPPVSIYRAGESAYTSSIFSSGQEGKGILAPSFRAISLEDLEESAMRIYQKYLIQLRTASMAAEEIAAALATGNSTVRRPGHDNRYKIDKAIAPGWNGYAEEIIAEWNAKWQERKSKRLSTRKSVYTPAGDEAHGRQPGVASNEKSIRIDTGLGEGQGSKKSTGKTSLPTSPISAKLKKRTGTGLSAMLNPILTRLMRTEILVVELPTLTINTTTFEEIDALEDSEEDEDEDVDDDDYNDEDDYDSDTEDNGDNEEFKGVSDAKEKNERSLSLTNFNALDGQRGGAIASRPTLSSTHEDAAVVILERSIPSVSPVAAPNHSTKLTDLNQSAADDIQAQHTELASAVPGNGSRVATAVAEELEPAHKNPSSLSSSSSSSLSSSWDRITKRDLNKQVTILPLAVTTSKRPSPYRQHVGLRGVKSRAGSAARTASIATQRVGQRLNALLSRSIGGAGSSSSSLDTIQVTPITSPLVDRPPFHIQIPVIATENREMDGKRADDQNAVNDLKNGHSLPMPLSEIDNFIAQLQGEQQSLKAGGASTSANERRTTQGDGGEGSSRLRPGAFLSPAVSSISHHTAGSSALSSPAAVTGSAVFYMPLECRQRIHRQVQQEGRTYAPPLFGPAKGFVSDVVLQDHYYPQFLTWVEQQNLGLLTQRHPNNLIKSRGMIWTGTFIWLVVIGIQLTLVLLGIGGWKSPWVWIVGVFGGWTGSICLATGVKGFSPILGLMGKM</sequence>
<feature type="region of interest" description="Disordered" evidence="1">
    <location>
        <begin position="260"/>
        <end position="301"/>
    </location>
</feature>
<feature type="region of interest" description="Disordered" evidence="1">
    <location>
        <begin position="823"/>
        <end position="884"/>
    </location>
</feature>
<dbReference type="OrthoDB" id="5584247at2759"/>
<organism evidence="4 5">
    <name type="scientific">Modicella reniformis</name>
    <dbReference type="NCBI Taxonomy" id="1440133"/>
    <lineage>
        <taxon>Eukaryota</taxon>
        <taxon>Fungi</taxon>
        <taxon>Fungi incertae sedis</taxon>
        <taxon>Mucoromycota</taxon>
        <taxon>Mortierellomycotina</taxon>
        <taxon>Mortierellomycetes</taxon>
        <taxon>Mortierellales</taxon>
        <taxon>Mortierellaceae</taxon>
        <taxon>Modicella</taxon>
    </lineage>
</organism>
<feature type="compositionally biased region" description="Basic residues" evidence="1">
    <location>
        <begin position="274"/>
        <end position="298"/>
    </location>
</feature>
<name>A0A9P6SVX1_9FUNG</name>
<feature type="transmembrane region" description="Helical" evidence="2">
    <location>
        <begin position="1401"/>
        <end position="1424"/>
    </location>
</feature>
<feature type="region of interest" description="Disordered" evidence="1">
    <location>
        <begin position="550"/>
        <end position="640"/>
    </location>
</feature>
<feature type="compositionally biased region" description="Basic and acidic residues" evidence="1">
    <location>
        <begin position="189"/>
        <end position="204"/>
    </location>
</feature>
<keyword evidence="5" id="KW-1185">Reference proteome</keyword>
<keyword evidence="2" id="KW-0472">Membrane</keyword>
<feature type="compositionally biased region" description="Low complexity" evidence="1">
    <location>
        <begin position="576"/>
        <end position="589"/>
    </location>
</feature>
<feature type="compositionally biased region" description="Low complexity" evidence="1">
    <location>
        <begin position="1074"/>
        <end position="1086"/>
    </location>
</feature>
<feature type="compositionally biased region" description="Basic and acidic residues" evidence="1">
    <location>
        <begin position="215"/>
        <end position="234"/>
    </location>
</feature>
<evidence type="ECO:0000256" key="1">
    <source>
        <dbReference type="SAM" id="MobiDB-lite"/>
    </source>
</evidence>
<proteinExistence type="predicted"/>
<reference evidence="4" key="1">
    <citation type="journal article" date="2020" name="Fungal Divers.">
        <title>Resolving the Mortierellaceae phylogeny through synthesis of multi-gene phylogenetics and phylogenomics.</title>
        <authorList>
            <person name="Vandepol N."/>
            <person name="Liber J."/>
            <person name="Desiro A."/>
            <person name="Na H."/>
            <person name="Kennedy M."/>
            <person name="Barry K."/>
            <person name="Grigoriev I.V."/>
            <person name="Miller A.N."/>
            <person name="O'Donnell K."/>
            <person name="Stajich J.E."/>
            <person name="Bonito G."/>
        </authorList>
    </citation>
    <scope>NUCLEOTIDE SEQUENCE</scope>
    <source>
        <strain evidence="4">MES-2147</strain>
    </source>
</reference>
<keyword evidence="2" id="KW-0812">Transmembrane</keyword>
<feature type="compositionally biased region" description="Polar residues" evidence="1">
    <location>
        <begin position="1235"/>
        <end position="1247"/>
    </location>
</feature>